<proteinExistence type="predicted"/>
<evidence type="ECO:0000313" key="1">
    <source>
        <dbReference type="EMBL" id="ACN47843.1"/>
    </source>
</evidence>
<evidence type="ECO:0000313" key="2">
    <source>
        <dbReference type="Proteomes" id="UP000001599"/>
    </source>
</evidence>
<dbReference type="AlphaFoldDB" id="C0Q1E7"/>
<dbReference type="KEGG" id="sei:SPC_3766"/>
<dbReference type="HOGENOM" id="CLU_3296305_0_0_6"/>
<sequence length="40" mass="4667">MTGIQGIEYDLIYIRKRQLYPRVSQQFADKATTDITCAKM</sequence>
<accession>C0Q1E7</accession>
<dbReference type="EMBL" id="CP000857">
    <property type="protein sequence ID" value="ACN47843.1"/>
    <property type="molecule type" value="Genomic_DNA"/>
</dbReference>
<protein>
    <submittedName>
        <fullName evidence="1">Uncharacterized protein</fullName>
    </submittedName>
</protein>
<dbReference type="Proteomes" id="UP000001599">
    <property type="component" value="Chromosome"/>
</dbReference>
<gene>
    <name evidence="1" type="ordered locus">SPC_3766</name>
</gene>
<name>C0Q1E7_SALPC</name>
<reference evidence="1 2" key="1">
    <citation type="journal article" date="2009" name="PLoS ONE">
        <title>Salmonella paratyphi C: genetic divergence from Salmonella choleraesuis and pathogenic convergence with Salmonella typhi.</title>
        <authorList>
            <person name="Liu W.-Q."/>
            <person name="Feng Y."/>
            <person name="Wang Y."/>
            <person name="Zou Q.-H."/>
            <person name="Chen F."/>
            <person name="Guo J.-T."/>
            <person name="Peng Y.-H."/>
            <person name="Jin Y."/>
            <person name="Li Y.-G."/>
            <person name="Hu S.-N."/>
            <person name="Johnston R.N."/>
            <person name="Liu G.-R."/>
            <person name="Liu S.-L."/>
        </authorList>
    </citation>
    <scope>NUCLEOTIDE SEQUENCE [LARGE SCALE GENOMIC DNA]</scope>
    <source>
        <strain evidence="1 2">RKS4594</strain>
    </source>
</reference>
<organism evidence="1 2">
    <name type="scientific">Salmonella paratyphi C (strain RKS4594)</name>
    <dbReference type="NCBI Taxonomy" id="476213"/>
    <lineage>
        <taxon>Bacteria</taxon>
        <taxon>Pseudomonadati</taxon>
        <taxon>Pseudomonadota</taxon>
        <taxon>Gammaproteobacteria</taxon>
        <taxon>Enterobacterales</taxon>
        <taxon>Enterobacteriaceae</taxon>
        <taxon>Salmonella</taxon>
    </lineage>
</organism>